<reference evidence="1 2" key="1">
    <citation type="journal article" date="2014" name="Int. J. Syst. Evol. Microbiol.">
        <title>Complete genome sequence of Corynebacterium casei LMG S-19264T (=DSM 44701T), isolated from a smear-ripened cheese.</title>
        <authorList>
            <consortium name="US DOE Joint Genome Institute (JGI-PGF)"/>
            <person name="Walter F."/>
            <person name="Albersmeier A."/>
            <person name="Kalinowski J."/>
            <person name="Ruckert C."/>
        </authorList>
    </citation>
    <scope>NUCLEOTIDE SEQUENCE [LARGE SCALE GENOMIC DNA]</scope>
    <source>
        <strain evidence="1 2">CGMCC 1.15286</strain>
    </source>
</reference>
<proteinExistence type="predicted"/>
<comment type="caution">
    <text evidence="1">The sequence shown here is derived from an EMBL/GenBank/DDBJ whole genome shotgun (WGS) entry which is preliminary data.</text>
</comment>
<gene>
    <name evidence="1" type="ORF">GCM10010918_02890</name>
</gene>
<accession>A0A917GQH9</accession>
<organism evidence="1 2">
    <name type="scientific">Paenibacillus radicis</name>
    <name type="common">ex Gao et al. 2016</name>
    <dbReference type="NCBI Taxonomy" id="1737354"/>
    <lineage>
        <taxon>Bacteria</taxon>
        <taxon>Bacillati</taxon>
        <taxon>Bacillota</taxon>
        <taxon>Bacilli</taxon>
        <taxon>Bacillales</taxon>
        <taxon>Paenibacillaceae</taxon>
        <taxon>Paenibacillus</taxon>
    </lineage>
</organism>
<evidence type="ECO:0000313" key="1">
    <source>
        <dbReference type="EMBL" id="GGG53593.1"/>
    </source>
</evidence>
<dbReference type="EMBL" id="BMHY01000001">
    <property type="protein sequence ID" value="GGG53593.1"/>
    <property type="molecule type" value="Genomic_DNA"/>
</dbReference>
<dbReference type="AlphaFoldDB" id="A0A917GQH9"/>
<dbReference type="Proteomes" id="UP000600247">
    <property type="component" value="Unassembled WGS sequence"/>
</dbReference>
<protein>
    <submittedName>
        <fullName evidence="1">Uncharacterized protein</fullName>
    </submittedName>
</protein>
<keyword evidence="2" id="KW-1185">Reference proteome</keyword>
<dbReference type="RefSeq" id="WP_188887156.1">
    <property type="nucleotide sequence ID" value="NZ_BMHY01000001.1"/>
</dbReference>
<name>A0A917GQH9_9BACL</name>
<sequence>MINAYKRCVIVLLIIVALFMFWNSFRSSTMEVVIIQKVSKNEITIKNLGDRVRTIKVPIDISKLVEENKQYAISYDKRILDNYRINYISAQLP</sequence>
<evidence type="ECO:0000313" key="2">
    <source>
        <dbReference type="Proteomes" id="UP000600247"/>
    </source>
</evidence>